<feature type="domain" description="Putative Flp pilus-assembly TadG-like N-terminal" evidence="3">
    <location>
        <begin position="11"/>
        <end position="58"/>
    </location>
</feature>
<proteinExistence type="predicted"/>
<dbReference type="EMBL" id="CP000750">
    <property type="protein sequence ID" value="ABS04592.1"/>
    <property type="molecule type" value="Genomic_DNA"/>
</dbReference>
<dbReference type="KEGG" id="kra:Krad_3128"/>
<feature type="transmembrane region" description="Helical" evidence="2">
    <location>
        <begin position="12"/>
        <end position="32"/>
    </location>
</feature>
<organism evidence="4 5">
    <name type="scientific">Kineococcus radiotolerans (strain ATCC BAA-149 / DSM 14245 / SRS30216)</name>
    <dbReference type="NCBI Taxonomy" id="266940"/>
    <lineage>
        <taxon>Bacteria</taxon>
        <taxon>Bacillati</taxon>
        <taxon>Actinomycetota</taxon>
        <taxon>Actinomycetes</taxon>
        <taxon>Kineosporiales</taxon>
        <taxon>Kineosporiaceae</taxon>
        <taxon>Kineococcus</taxon>
    </lineage>
</organism>
<dbReference type="STRING" id="266940.Krad_3128"/>
<dbReference type="RefSeq" id="WP_012087155.1">
    <property type="nucleotide sequence ID" value="NC_009664.2"/>
</dbReference>
<evidence type="ECO:0000313" key="5">
    <source>
        <dbReference type="Proteomes" id="UP000001116"/>
    </source>
</evidence>
<dbReference type="Proteomes" id="UP000001116">
    <property type="component" value="Chromosome"/>
</dbReference>
<dbReference type="InterPro" id="IPR028087">
    <property type="entry name" value="Tad_N"/>
</dbReference>
<dbReference type="HOGENOM" id="CLU_1624907_0_0_11"/>
<dbReference type="SUPFAM" id="SSF51366">
    <property type="entry name" value="Ribulose-phoshate binding barrel"/>
    <property type="match status" value="1"/>
</dbReference>
<protein>
    <recommendedName>
        <fullName evidence="3">Putative Flp pilus-assembly TadG-like N-terminal domain-containing protein</fullName>
    </recommendedName>
</protein>
<keyword evidence="2" id="KW-0812">Transmembrane</keyword>
<evidence type="ECO:0000313" key="4">
    <source>
        <dbReference type="EMBL" id="ABS04592.1"/>
    </source>
</evidence>
<reference evidence="5" key="1">
    <citation type="journal article" date="2008" name="PLoS ONE">
        <title>Survival in nuclear waste, extreme resistance, and potential applications gleaned from the genome sequence of Kineococcus radiotolerans SRS30216.</title>
        <authorList>
            <person name="Bagwell C.E."/>
            <person name="Bhat S."/>
            <person name="Hawkins G.M."/>
            <person name="Smith B.W."/>
            <person name="Biswas T."/>
            <person name="Hoover T.R."/>
            <person name="Saunders E."/>
            <person name="Han C.S."/>
            <person name="Tsodikov O.V."/>
            <person name="Shimkets L.J."/>
        </authorList>
    </citation>
    <scope>NUCLEOTIDE SEQUENCE [LARGE SCALE GENOMIC DNA]</scope>
    <source>
        <strain evidence="5">ATCC BAA-149 / DSM 14245 / SRS30216</strain>
    </source>
</reference>
<evidence type="ECO:0000259" key="3">
    <source>
        <dbReference type="Pfam" id="PF13400"/>
    </source>
</evidence>
<keyword evidence="5" id="KW-1185">Reference proteome</keyword>
<sequence length="163" mass="16677">MSALRGGGDEGSIAPAVPVLALVLLLLAGLVVDASRQLSGRARAVAYAEEAARAGAAAIDLDAADLELLPDSQVAARVNAYCRAAAASGAPIVDPGNCFRGTTDVGDPLHRRIVVQTRVEIAQRASLLGIVGVQELRAAGDGRARPFEGTSEEDVTCRETGSC</sequence>
<dbReference type="OrthoDB" id="4868206at2"/>
<keyword evidence="2" id="KW-1133">Transmembrane helix</keyword>
<gene>
    <name evidence="4" type="ordered locus">Krad_3128</name>
</gene>
<evidence type="ECO:0000256" key="2">
    <source>
        <dbReference type="SAM" id="Phobius"/>
    </source>
</evidence>
<name>A6WCQ3_KINRD</name>
<evidence type="ECO:0000256" key="1">
    <source>
        <dbReference type="SAM" id="MobiDB-lite"/>
    </source>
</evidence>
<dbReference type="AlphaFoldDB" id="A6WCQ3"/>
<dbReference type="InterPro" id="IPR011060">
    <property type="entry name" value="RibuloseP-bd_barrel"/>
</dbReference>
<dbReference type="eggNOG" id="ENOG5032Y4Q">
    <property type="taxonomic scope" value="Bacteria"/>
</dbReference>
<feature type="region of interest" description="Disordered" evidence="1">
    <location>
        <begin position="143"/>
        <end position="163"/>
    </location>
</feature>
<dbReference type="Pfam" id="PF13400">
    <property type="entry name" value="Tad"/>
    <property type="match status" value="1"/>
</dbReference>
<accession>A6WCQ3</accession>
<keyword evidence="2" id="KW-0472">Membrane</keyword>